<feature type="transmembrane region" description="Helical" evidence="6">
    <location>
        <begin position="88"/>
        <end position="109"/>
    </location>
</feature>
<accession>A0A553HLK4</accession>
<reference evidence="8" key="1">
    <citation type="submission" date="2019-06" db="EMBL/GenBank/DDBJ databases">
        <title>Draft genome sequence of the griseofulvin-producing fungus Xylaria cubensis strain G536.</title>
        <authorList>
            <person name="Mead M.E."/>
            <person name="Raja H.A."/>
            <person name="Steenwyk J.L."/>
            <person name="Knowles S.L."/>
            <person name="Oberlies N.H."/>
            <person name="Rokas A."/>
        </authorList>
    </citation>
    <scope>NUCLEOTIDE SEQUENCE [LARGE SCALE GENOMIC DNA]</scope>
    <source>
        <strain evidence="8">G536</strain>
    </source>
</reference>
<dbReference type="GO" id="GO:0022857">
    <property type="term" value="F:transmembrane transporter activity"/>
    <property type="evidence" value="ECO:0007669"/>
    <property type="project" value="InterPro"/>
</dbReference>
<feature type="transmembrane region" description="Helical" evidence="6">
    <location>
        <begin position="411"/>
        <end position="433"/>
    </location>
</feature>
<dbReference type="PIRSF" id="PIRSF006060">
    <property type="entry name" value="AA_transporter"/>
    <property type="match status" value="1"/>
</dbReference>
<protein>
    <recommendedName>
        <fullName evidence="9">Amino acid permease/ SLC12A domain-containing protein</fullName>
    </recommendedName>
</protein>
<name>A0A553HLK4_9PEZI</name>
<dbReference type="EMBL" id="VFLP01000079">
    <property type="protein sequence ID" value="TRX88840.1"/>
    <property type="molecule type" value="Genomic_DNA"/>
</dbReference>
<feature type="transmembrane region" description="Helical" evidence="6">
    <location>
        <begin position="383"/>
        <end position="405"/>
    </location>
</feature>
<comment type="subcellular location">
    <subcellularLocation>
        <location evidence="1">Membrane</location>
        <topology evidence="1">Multi-pass membrane protein</topology>
    </subcellularLocation>
</comment>
<feature type="transmembrane region" description="Helical" evidence="6">
    <location>
        <begin position="445"/>
        <end position="469"/>
    </location>
</feature>
<evidence type="ECO:0000256" key="4">
    <source>
        <dbReference type="ARBA" id="ARBA00022989"/>
    </source>
</evidence>
<dbReference type="Gene3D" id="1.20.1740.10">
    <property type="entry name" value="Amino acid/polyamine transporter I"/>
    <property type="match status" value="1"/>
</dbReference>
<comment type="caution">
    <text evidence="7">The sequence shown here is derived from an EMBL/GenBank/DDBJ whole genome shotgun (WGS) entry which is preliminary data.</text>
</comment>
<dbReference type="GO" id="GO:0016020">
    <property type="term" value="C:membrane"/>
    <property type="evidence" value="ECO:0007669"/>
    <property type="project" value="UniProtKB-SubCell"/>
</dbReference>
<dbReference type="PANTHER" id="PTHR45649">
    <property type="entry name" value="AMINO-ACID PERMEASE BAT1"/>
    <property type="match status" value="1"/>
</dbReference>
<proteinExistence type="predicted"/>
<dbReference type="Pfam" id="PF13520">
    <property type="entry name" value="AA_permease_2"/>
    <property type="match status" value="1"/>
</dbReference>
<feature type="transmembrane region" description="Helical" evidence="6">
    <location>
        <begin position="283"/>
        <end position="305"/>
    </location>
</feature>
<dbReference type="Proteomes" id="UP000319160">
    <property type="component" value="Unassembled WGS sequence"/>
</dbReference>
<feature type="transmembrane region" description="Helical" evidence="6">
    <location>
        <begin position="130"/>
        <end position="154"/>
    </location>
</feature>
<dbReference type="InterPro" id="IPR002293">
    <property type="entry name" value="AA/rel_permease1"/>
</dbReference>
<evidence type="ECO:0000256" key="5">
    <source>
        <dbReference type="ARBA" id="ARBA00023136"/>
    </source>
</evidence>
<evidence type="ECO:0000256" key="1">
    <source>
        <dbReference type="ARBA" id="ARBA00004141"/>
    </source>
</evidence>
<keyword evidence="4 6" id="KW-1133">Transmembrane helix</keyword>
<evidence type="ECO:0000256" key="3">
    <source>
        <dbReference type="ARBA" id="ARBA00022692"/>
    </source>
</evidence>
<dbReference type="AlphaFoldDB" id="A0A553HLK4"/>
<organism evidence="7 8">
    <name type="scientific">Xylaria flabelliformis</name>
    <dbReference type="NCBI Taxonomy" id="2512241"/>
    <lineage>
        <taxon>Eukaryota</taxon>
        <taxon>Fungi</taxon>
        <taxon>Dikarya</taxon>
        <taxon>Ascomycota</taxon>
        <taxon>Pezizomycotina</taxon>
        <taxon>Sordariomycetes</taxon>
        <taxon>Xylariomycetidae</taxon>
        <taxon>Xylariales</taxon>
        <taxon>Xylariaceae</taxon>
        <taxon>Xylaria</taxon>
    </lineage>
</organism>
<feature type="transmembrane region" description="Helical" evidence="6">
    <location>
        <begin position="174"/>
        <end position="193"/>
    </location>
</feature>
<feature type="transmembrane region" description="Helical" evidence="6">
    <location>
        <begin position="200"/>
        <end position="223"/>
    </location>
</feature>
<keyword evidence="2" id="KW-0813">Transport</keyword>
<evidence type="ECO:0000313" key="8">
    <source>
        <dbReference type="Proteomes" id="UP000319160"/>
    </source>
</evidence>
<keyword evidence="3 6" id="KW-0812">Transmembrane</keyword>
<feature type="transmembrane region" description="Helical" evidence="6">
    <location>
        <begin position="481"/>
        <end position="500"/>
    </location>
</feature>
<dbReference type="PANTHER" id="PTHR45649:SF11">
    <property type="entry name" value="TRANSPORTER, PUTATIVE (EUROFUNG)-RELATED"/>
    <property type="match status" value="1"/>
</dbReference>
<sequence length="545" mass="60441">MSGLEKTTVNTNEQEEDHASVTRGIVLGDNIDDVVLRANGHKPELKRQFNWFSALGLGFSITSSWAGYLSCFGQSLQYGGPQTCLLGLVVAFFIQFTITLGLGEIASAFPSTGGQYHFCYILSPDKTKRFAAYVIGWMSMLAWWIVTCSGISLAAVTLSGMVNFFRPEFVATAWQVYLFYVSTAVITIIPVFLSSKRLSWIVQISLFLSLLGVTLFLFIPVGLHKHVNNGSYLVKSGLGNSGWDVGTAWILAISNSMYAFGATDGAIHISEEVAQPGRRVPQVMIMTMFIGIGTALPLFIALMFFMTDLEAVRRSQLPSMELIYQATENRNITVSLISLLLVNYILSLPSQWVACGRIAWAFARDNGVPFPGYFAKVDRRLEFPVRATIVAFFFVLLYGLLYLASTTAFNSIVTSAVLFLNLTYAVPQGILLFQGRKKHLPPRYLNLGIFGYVCNGFSILWIVVLGVLVSMPPSLPVSVQTMNYTSVILVGLFIIILLLWHLDGRNKFEGPHIDWELLKEANTQMLEADRQASSKLKSRLKIEEA</sequence>
<keyword evidence="8" id="KW-1185">Reference proteome</keyword>
<keyword evidence="5 6" id="KW-0472">Membrane</keyword>
<dbReference type="STRING" id="2512241.A0A553HLK4"/>
<gene>
    <name evidence="7" type="ORF">FHL15_010299</name>
</gene>
<evidence type="ECO:0000256" key="6">
    <source>
        <dbReference type="SAM" id="Phobius"/>
    </source>
</evidence>
<evidence type="ECO:0000256" key="2">
    <source>
        <dbReference type="ARBA" id="ARBA00022448"/>
    </source>
</evidence>
<evidence type="ECO:0000313" key="7">
    <source>
        <dbReference type="EMBL" id="TRX88840.1"/>
    </source>
</evidence>
<dbReference type="OrthoDB" id="2417308at2759"/>
<feature type="transmembrane region" description="Helical" evidence="6">
    <location>
        <begin position="49"/>
        <end position="68"/>
    </location>
</feature>
<evidence type="ECO:0008006" key="9">
    <source>
        <dbReference type="Google" id="ProtNLM"/>
    </source>
</evidence>